<evidence type="ECO:0000256" key="4">
    <source>
        <dbReference type="ARBA" id="ARBA00022807"/>
    </source>
</evidence>
<feature type="transmembrane region" description="Helical" evidence="6">
    <location>
        <begin position="92"/>
        <end position="109"/>
    </location>
</feature>
<dbReference type="STRING" id="5722.A2DDC2"/>
<sequence>MRIILGVFAVIFIITSVIGSFAIWKDNKYNVCAVDAIVIFALGLSVVFFQIIRSHYRVDFESLIVTIFSCAVLYGFAFYLESTEGYSLLDFIYAPCGILLCLFVVYRYFDGGGISTIIQSVISVVLFAGITVFHFVRSGGVPSFIAGIILSIYICCILYCLLSLYSSKKGRKIAISNFFFPVFHYENRHLQSIPMLGMCFGYMFWVPLIFGTVLITYFTEPYWGFVLECCAFIVPFFIAYRFMITIDNESIDSFSYVKSRNSIDSTIANAMQAAETDYHHNSDSTKFYNYDDFITFIENDENANRQKSLFYSAFRTQLIIISDIITIKNMRQISSYIDSLGSKWKFMDDAVKKRILPPLEMRKQIAATVEIIEDLTETDETQIRQLISDVVKRGEKINGYVLKYLRQFTPTAVNSYYANAYKNLTAENNKMRFVDSYFAPGGEPAQIDTDILAKVKFYRAEDLYTGEFSKGTKEDIKSGNGTINDDAIASVLIAVQNKPDLDLDRFFSTPLLREKGLYMIKFNYKGTKAQVIIDSSVPYVERDSLLLEPTKRASSTFWFSLIEKAIAKMFGSYAQLDNCGLPSDIIPLFEKGVLRCYYMQTDEIREIAETGILFNQIYNAINNGGIACATRVTAEGISNYAITNCIYESDSTESLVLKGMKKYKGKTEFKVSLDTFLSDFRFVYTINDYPTWYLYELKFSFSAQEEKEVDPYDESKESLLEVPNIAIRCIKNDNHLLIGCQHQFPGSPVSAYLVYNYGRPIDRIYVGRDYRSFEFKAEEYCAGTTPFAEWDIKKKKMPWTLALVRKSLMVDSHCLFRIWSQNQLEFSLLETGTIHNTTAEIHTHEPHQ</sequence>
<feature type="transmembrane region" description="Helical" evidence="6">
    <location>
        <begin position="222"/>
        <end position="240"/>
    </location>
</feature>
<keyword evidence="2" id="KW-0645">Protease</keyword>
<dbReference type="GO" id="GO:0006508">
    <property type="term" value="P:proteolysis"/>
    <property type="evidence" value="ECO:0007669"/>
    <property type="project" value="UniProtKB-KW"/>
</dbReference>
<keyword evidence="6" id="KW-1133">Transmembrane helix</keyword>
<accession>A2DDC2</accession>
<dbReference type="InParanoid" id="A2DDC2"/>
<reference evidence="8" key="1">
    <citation type="submission" date="2006-10" db="EMBL/GenBank/DDBJ databases">
        <authorList>
            <person name="Amadeo P."/>
            <person name="Zhao Q."/>
            <person name="Wortman J."/>
            <person name="Fraser-Liggett C."/>
            <person name="Carlton J."/>
        </authorList>
    </citation>
    <scope>NUCLEOTIDE SEQUENCE</scope>
    <source>
        <strain evidence="8">G3</strain>
    </source>
</reference>
<keyword evidence="3" id="KW-0378">Hydrolase</keyword>
<reference evidence="8" key="2">
    <citation type="journal article" date="2007" name="Science">
        <title>Draft genome sequence of the sexually transmitted pathogen Trichomonas vaginalis.</title>
        <authorList>
            <person name="Carlton J.M."/>
            <person name="Hirt R.P."/>
            <person name="Silva J.C."/>
            <person name="Delcher A.L."/>
            <person name="Schatz M."/>
            <person name="Zhao Q."/>
            <person name="Wortman J.R."/>
            <person name="Bidwell S.L."/>
            <person name="Alsmark U.C.M."/>
            <person name="Besteiro S."/>
            <person name="Sicheritz-Ponten T."/>
            <person name="Noel C.J."/>
            <person name="Dacks J.B."/>
            <person name="Foster P.G."/>
            <person name="Simillion C."/>
            <person name="Van de Peer Y."/>
            <person name="Miranda-Saavedra D."/>
            <person name="Barton G.J."/>
            <person name="Westrop G.D."/>
            <person name="Mueller S."/>
            <person name="Dessi D."/>
            <person name="Fiori P.L."/>
            <person name="Ren Q."/>
            <person name="Paulsen I."/>
            <person name="Zhang H."/>
            <person name="Bastida-Corcuera F.D."/>
            <person name="Simoes-Barbosa A."/>
            <person name="Brown M.T."/>
            <person name="Hayes R.D."/>
            <person name="Mukherjee M."/>
            <person name="Okumura C.Y."/>
            <person name="Schneider R."/>
            <person name="Smith A.J."/>
            <person name="Vanacova S."/>
            <person name="Villalvazo M."/>
            <person name="Haas B.J."/>
            <person name="Pertea M."/>
            <person name="Feldblyum T.V."/>
            <person name="Utterback T.R."/>
            <person name="Shu C.L."/>
            <person name="Osoegawa K."/>
            <person name="de Jong P.J."/>
            <person name="Hrdy I."/>
            <person name="Horvathova L."/>
            <person name="Zubacova Z."/>
            <person name="Dolezal P."/>
            <person name="Malik S.B."/>
            <person name="Logsdon J.M. Jr."/>
            <person name="Henze K."/>
            <person name="Gupta A."/>
            <person name="Wang C.C."/>
            <person name="Dunne R.L."/>
            <person name="Upcroft J.A."/>
            <person name="Upcroft P."/>
            <person name="White O."/>
            <person name="Salzberg S.L."/>
            <person name="Tang P."/>
            <person name="Chiu C.-H."/>
            <person name="Lee Y.-S."/>
            <person name="Embley T.M."/>
            <person name="Coombs G.H."/>
            <person name="Mottram J.C."/>
            <person name="Tachezy J."/>
            <person name="Fraser-Liggett C.M."/>
            <person name="Johnson P.J."/>
        </authorList>
    </citation>
    <scope>NUCLEOTIDE SEQUENCE [LARGE SCALE GENOMIC DNA]</scope>
    <source>
        <strain evidence="8">G3</strain>
    </source>
</reference>
<keyword evidence="9" id="KW-1185">Reference proteome</keyword>
<dbReference type="PANTHER" id="PTHR10183">
    <property type="entry name" value="CALPAIN"/>
    <property type="match status" value="1"/>
</dbReference>
<dbReference type="InterPro" id="IPR022684">
    <property type="entry name" value="Calpain_cysteine_protease"/>
</dbReference>
<feature type="transmembrane region" description="Helical" evidence="6">
    <location>
        <begin position="142"/>
        <end position="162"/>
    </location>
</feature>
<comment type="similarity">
    <text evidence="1">Belongs to the peptidase C2 family.</text>
</comment>
<keyword evidence="6" id="KW-0812">Transmembrane</keyword>
<evidence type="ECO:0000256" key="3">
    <source>
        <dbReference type="ARBA" id="ARBA00022801"/>
    </source>
</evidence>
<dbReference type="EMBL" id="DS113189">
    <property type="protein sequence ID" value="EAY21601.1"/>
    <property type="molecule type" value="Genomic_DNA"/>
</dbReference>
<evidence type="ECO:0000259" key="7">
    <source>
        <dbReference type="PROSITE" id="PS50203"/>
    </source>
</evidence>
<dbReference type="InterPro" id="IPR001300">
    <property type="entry name" value="Peptidase_C2_calpain_cat"/>
</dbReference>
<comment type="caution">
    <text evidence="5">Lacks conserved residue(s) required for the propagation of feature annotation.</text>
</comment>
<dbReference type="VEuPathDB" id="TrichDB:TVAG_013660"/>
<evidence type="ECO:0000256" key="2">
    <source>
        <dbReference type="ARBA" id="ARBA00022670"/>
    </source>
</evidence>
<dbReference type="PANTHER" id="PTHR10183:SF379">
    <property type="entry name" value="CALPAIN-5"/>
    <property type="match status" value="1"/>
</dbReference>
<dbReference type="SMART" id="SM00230">
    <property type="entry name" value="CysPc"/>
    <property type="match status" value="1"/>
</dbReference>
<keyword evidence="6" id="KW-0472">Membrane</keyword>
<evidence type="ECO:0000313" key="9">
    <source>
        <dbReference type="Proteomes" id="UP000001542"/>
    </source>
</evidence>
<dbReference type="RefSeq" id="XP_001582587.1">
    <property type="nucleotide sequence ID" value="XM_001582537.1"/>
</dbReference>
<feature type="transmembrane region" description="Helical" evidence="6">
    <location>
        <begin position="29"/>
        <end position="51"/>
    </location>
</feature>
<gene>
    <name evidence="8" type="ORF">TVAG_013660</name>
</gene>
<feature type="domain" description="Calpain catalytic" evidence="7">
    <location>
        <begin position="432"/>
        <end position="580"/>
    </location>
</feature>
<evidence type="ECO:0000256" key="1">
    <source>
        <dbReference type="ARBA" id="ARBA00007623"/>
    </source>
</evidence>
<dbReference type="OrthoDB" id="424753at2759"/>
<dbReference type="GO" id="GO:0004198">
    <property type="term" value="F:calcium-dependent cysteine-type endopeptidase activity"/>
    <property type="evidence" value="ECO:0007669"/>
    <property type="project" value="InterPro"/>
</dbReference>
<proteinExistence type="inferred from homology"/>
<evidence type="ECO:0000313" key="8">
    <source>
        <dbReference type="EMBL" id="EAY21601.1"/>
    </source>
</evidence>
<dbReference type="Proteomes" id="UP000001542">
    <property type="component" value="Unassembled WGS sequence"/>
</dbReference>
<feature type="transmembrane region" description="Helical" evidence="6">
    <location>
        <begin position="195"/>
        <end position="216"/>
    </location>
</feature>
<dbReference type="PROSITE" id="PS50203">
    <property type="entry name" value="CALPAIN_CAT"/>
    <property type="match status" value="1"/>
</dbReference>
<dbReference type="AlphaFoldDB" id="A2DDC2"/>
<dbReference type="SUPFAM" id="SSF54001">
    <property type="entry name" value="Cysteine proteinases"/>
    <property type="match status" value="1"/>
</dbReference>
<dbReference type="InterPro" id="IPR038765">
    <property type="entry name" value="Papain-like_cys_pep_sf"/>
</dbReference>
<evidence type="ECO:0000256" key="5">
    <source>
        <dbReference type="PROSITE-ProRule" id="PRU00239"/>
    </source>
</evidence>
<feature type="transmembrane region" description="Helical" evidence="6">
    <location>
        <begin position="63"/>
        <end position="80"/>
    </location>
</feature>
<evidence type="ECO:0000256" key="6">
    <source>
        <dbReference type="SAM" id="Phobius"/>
    </source>
</evidence>
<dbReference type="KEGG" id="tva:5467151"/>
<feature type="transmembrane region" description="Helical" evidence="6">
    <location>
        <begin position="116"/>
        <end position="136"/>
    </location>
</feature>
<protein>
    <recommendedName>
        <fullName evidence="7">Calpain catalytic domain-containing protein</fullName>
    </recommendedName>
</protein>
<organism evidence="8 9">
    <name type="scientific">Trichomonas vaginalis (strain ATCC PRA-98 / G3)</name>
    <dbReference type="NCBI Taxonomy" id="412133"/>
    <lineage>
        <taxon>Eukaryota</taxon>
        <taxon>Metamonada</taxon>
        <taxon>Parabasalia</taxon>
        <taxon>Trichomonadida</taxon>
        <taxon>Trichomonadidae</taxon>
        <taxon>Trichomonas</taxon>
    </lineage>
</organism>
<name>A2DDC2_TRIV3</name>
<keyword evidence="4" id="KW-0788">Thiol protease</keyword>
<dbReference type="VEuPathDB" id="TrichDB:TVAGG3_0986680"/>
<dbReference type="Pfam" id="PF00648">
    <property type="entry name" value="Peptidase_C2"/>
    <property type="match status" value="1"/>
</dbReference>